<dbReference type="Pfam" id="PF01408">
    <property type="entry name" value="GFO_IDH_MocA"/>
    <property type="match status" value="1"/>
</dbReference>
<evidence type="ECO:0000256" key="1">
    <source>
        <dbReference type="ARBA" id="ARBA00023002"/>
    </source>
</evidence>
<dbReference type="AlphaFoldDB" id="A0A382BH81"/>
<proteinExistence type="predicted"/>
<dbReference type="InterPro" id="IPR000683">
    <property type="entry name" value="Gfo/Idh/MocA-like_OxRdtase_N"/>
</dbReference>
<dbReference type="InterPro" id="IPR036291">
    <property type="entry name" value="NAD(P)-bd_dom_sf"/>
</dbReference>
<dbReference type="PANTHER" id="PTHR43818">
    <property type="entry name" value="BCDNA.GH03377"/>
    <property type="match status" value="1"/>
</dbReference>
<feature type="domain" description="Gfo/Idh/MocA-like oxidoreductase N-terminal" evidence="2">
    <location>
        <begin position="6"/>
        <end position="82"/>
    </location>
</feature>
<feature type="non-terminal residue" evidence="3">
    <location>
        <position position="86"/>
    </location>
</feature>
<dbReference type="SUPFAM" id="SSF51735">
    <property type="entry name" value="NAD(P)-binding Rossmann-fold domains"/>
    <property type="match status" value="1"/>
</dbReference>
<dbReference type="GO" id="GO:0000166">
    <property type="term" value="F:nucleotide binding"/>
    <property type="evidence" value="ECO:0007669"/>
    <property type="project" value="InterPro"/>
</dbReference>
<keyword evidence="1" id="KW-0560">Oxidoreductase</keyword>
<accession>A0A382BH81</accession>
<dbReference type="EMBL" id="UINC01029590">
    <property type="protein sequence ID" value="SVB12553.1"/>
    <property type="molecule type" value="Genomic_DNA"/>
</dbReference>
<dbReference type="GO" id="GO:0016491">
    <property type="term" value="F:oxidoreductase activity"/>
    <property type="evidence" value="ECO:0007669"/>
    <property type="project" value="UniProtKB-KW"/>
</dbReference>
<dbReference type="PANTHER" id="PTHR43818:SF11">
    <property type="entry name" value="BCDNA.GH03377"/>
    <property type="match status" value="1"/>
</dbReference>
<dbReference type="Gene3D" id="3.40.50.720">
    <property type="entry name" value="NAD(P)-binding Rossmann-like Domain"/>
    <property type="match status" value="1"/>
</dbReference>
<evidence type="ECO:0000313" key="3">
    <source>
        <dbReference type="EMBL" id="SVB12553.1"/>
    </source>
</evidence>
<sequence>MSQIYRIAIVGCGGISNAHGNACLESEQLDLVAACDINSQALKRFSDQFNIEHTYADLRQMLEKQTPDVLVIATWPAIHLNNILEA</sequence>
<dbReference type="InterPro" id="IPR050463">
    <property type="entry name" value="Gfo/Idh/MocA_oxidrdct_glycsds"/>
</dbReference>
<protein>
    <recommendedName>
        <fullName evidence="2">Gfo/Idh/MocA-like oxidoreductase N-terminal domain-containing protein</fullName>
    </recommendedName>
</protein>
<evidence type="ECO:0000259" key="2">
    <source>
        <dbReference type="Pfam" id="PF01408"/>
    </source>
</evidence>
<reference evidence="3" key="1">
    <citation type="submission" date="2018-05" db="EMBL/GenBank/DDBJ databases">
        <authorList>
            <person name="Lanie J.A."/>
            <person name="Ng W.-L."/>
            <person name="Kazmierczak K.M."/>
            <person name="Andrzejewski T.M."/>
            <person name="Davidsen T.M."/>
            <person name="Wayne K.J."/>
            <person name="Tettelin H."/>
            <person name="Glass J.I."/>
            <person name="Rusch D."/>
            <person name="Podicherti R."/>
            <person name="Tsui H.-C.T."/>
            <person name="Winkler M.E."/>
        </authorList>
    </citation>
    <scope>NUCLEOTIDE SEQUENCE</scope>
</reference>
<organism evidence="3">
    <name type="scientific">marine metagenome</name>
    <dbReference type="NCBI Taxonomy" id="408172"/>
    <lineage>
        <taxon>unclassified sequences</taxon>
        <taxon>metagenomes</taxon>
        <taxon>ecological metagenomes</taxon>
    </lineage>
</organism>
<name>A0A382BH81_9ZZZZ</name>
<gene>
    <name evidence="3" type="ORF">METZ01_LOCUS165407</name>
</gene>